<feature type="region of interest" description="Disordered" evidence="1">
    <location>
        <begin position="307"/>
        <end position="341"/>
    </location>
</feature>
<dbReference type="InterPro" id="IPR026307">
    <property type="entry name" value="TMEM132"/>
</dbReference>
<keyword evidence="2" id="KW-0472">Membrane</keyword>
<feature type="compositionally biased region" description="Polar residues" evidence="1">
    <location>
        <begin position="314"/>
        <end position="338"/>
    </location>
</feature>
<evidence type="ECO:0000259" key="5">
    <source>
        <dbReference type="Pfam" id="PF23487"/>
    </source>
</evidence>
<evidence type="ECO:0000259" key="3">
    <source>
        <dbReference type="Pfam" id="PF15706"/>
    </source>
</evidence>
<proteinExistence type="predicted"/>
<dbReference type="InterPro" id="IPR031436">
    <property type="entry name" value="TMEM132_C"/>
</dbReference>
<feature type="domain" description="Transmembrane protein TMEM132 fifth" evidence="4">
    <location>
        <begin position="14"/>
        <end position="149"/>
    </location>
</feature>
<feature type="domain" description="Transmembrane protein TMEM132 C-terminal" evidence="3">
    <location>
        <begin position="355"/>
        <end position="420"/>
    </location>
</feature>
<feature type="transmembrane region" description="Helical" evidence="2">
    <location>
        <begin position="366"/>
        <end position="391"/>
    </location>
</feature>
<keyword evidence="2" id="KW-1133">Transmembrane helix</keyword>
<dbReference type="PANTHER" id="PTHR13388:SF23">
    <property type="entry name" value="TRANSMEMBRANE PROTEIN 132C"/>
    <property type="match status" value="1"/>
</dbReference>
<evidence type="ECO:0000259" key="4">
    <source>
        <dbReference type="Pfam" id="PF23486"/>
    </source>
</evidence>
<dbReference type="PANTHER" id="PTHR13388">
    <property type="entry name" value="DETONATOR, ISOFORM E"/>
    <property type="match status" value="1"/>
</dbReference>
<organism evidence="6 7">
    <name type="scientific">Cyclopterus lumpus</name>
    <name type="common">Lumpsucker</name>
    <dbReference type="NCBI Taxonomy" id="8103"/>
    <lineage>
        <taxon>Eukaryota</taxon>
        <taxon>Metazoa</taxon>
        <taxon>Chordata</taxon>
        <taxon>Craniata</taxon>
        <taxon>Vertebrata</taxon>
        <taxon>Euteleostomi</taxon>
        <taxon>Actinopterygii</taxon>
        <taxon>Neopterygii</taxon>
        <taxon>Teleostei</taxon>
        <taxon>Neoteleostei</taxon>
        <taxon>Acanthomorphata</taxon>
        <taxon>Eupercaria</taxon>
        <taxon>Perciformes</taxon>
        <taxon>Cottioidei</taxon>
        <taxon>Cottales</taxon>
        <taxon>Cyclopteridae</taxon>
        <taxon>Cyclopterus</taxon>
    </lineage>
</organism>
<dbReference type="InterPro" id="IPR055423">
    <property type="entry name" value="Ig_TMEM132_5th"/>
</dbReference>
<evidence type="ECO:0000313" key="6">
    <source>
        <dbReference type="Ensembl" id="ENSCLMP00005037219.1"/>
    </source>
</evidence>
<dbReference type="GeneTree" id="ENSGT00940000158942"/>
<evidence type="ECO:0000256" key="2">
    <source>
        <dbReference type="SAM" id="Phobius"/>
    </source>
</evidence>
<feature type="domain" description="Transmembrane protein TMEM132 sixth" evidence="5">
    <location>
        <begin position="150"/>
        <end position="261"/>
    </location>
</feature>
<accession>A0A8C3A578</accession>
<keyword evidence="7" id="KW-1185">Reference proteome</keyword>
<reference evidence="6" key="1">
    <citation type="submission" date="2025-08" db="UniProtKB">
        <authorList>
            <consortium name="Ensembl"/>
        </authorList>
    </citation>
    <scope>IDENTIFICATION</scope>
</reference>
<dbReference type="Ensembl" id="ENSCLMT00005038665.1">
    <property type="protein sequence ID" value="ENSCLMP00005037219.1"/>
    <property type="gene ID" value="ENSCLMG00005017698.1"/>
</dbReference>
<dbReference type="Pfam" id="PF23486">
    <property type="entry name" value="Ig_TMEM132_5th"/>
    <property type="match status" value="1"/>
</dbReference>
<dbReference type="Proteomes" id="UP000694565">
    <property type="component" value="Unplaced"/>
</dbReference>
<evidence type="ECO:0000256" key="1">
    <source>
        <dbReference type="SAM" id="MobiDB-lite"/>
    </source>
</evidence>
<reference evidence="6" key="2">
    <citation type="submission" date="2025-09" db="UniProtKB">
        <authorList>
            <consortium name="Ensembl"/>
        </authorList>
    </citation>
    <scope>IDENTIFICATION</scope>
</reference>
<name>A0A8C3A578_CYCLU</name>
<dbReference type="InterPro" id="IPR055424">
    <property type="entry name" value="Ig_TMEM132_6th"/>
</dbReference>
<dbReference type="Pfam" id="PF23487">
    <property type="entry name" value="Ig_TMEM132_6th"/>
    <property type="match status" value="1"/>
</dbReference>
<dbReference type="Pfam" id="PF15706">
    <property type="entry name" value="TMEM132_C"/>
    <property type="match status" value="1"/>
</dbReference>
<evidence type="ECO:0000313" key="7">
    <source>
        <dbReference type="Proteomes" id="UP000694565"/>
    </source>
</evidence>
<protein>
    <submittedName>
        <fullName evidence="6">Transmembrane protein 132D</fullName>
    </submittedName>
</protein>
<sequence length="541" mass="59334">QLELNVWMPRLPLQIEVSDTELSQIKSWRVPILASKRWDTQINHFEEDRKGKGCMLQFQHALVRVLTHFVAEQADPRDPKAYFLGSDWQVDVTRLVRYFIKVEDPRVARLQAGRVLSGRDLGTTTIQVFSPLSDAILAKTTIKVVDDKVTITDLGVQLVTGLSMTLQLSTGSNRAILATTSTQEFLQTPKQEALVSAWVQFSDGNQTPLDIYDPAFYRVTVTSLDPGVVSVQGPLPTVVAEGEGEGVLVRVEISICESCQKSKRKSTVAVGNGSLKVKFQVNSRRPGGNYSNTFSTKDNERTFITSGSLGGVGKTSNSGNPGSPTSLENISMMNSPSDGSKAPGNLVNYNFPTKVEVSGPLTDLEIGMYALLGVFCLAILVFLVNCISYVVKFRHKKPPSHGQEPTGHRHDWVWLGTDAELVMSVPGSPVQQDSQTATTVIDIGPDKTCSLPRRPSCLASVTDSPLSCVGSLRSKPMHTESLHSPTSKRKRVQFTTFSTLERQHSPHLPPRENGYGIHWVGKQDSCEEEAQVPMTDTGDQL</sequence>
<dbReference type="AlphaFoldDB" id="A0A8C3A578"/>
<keyword evidence="2" id="KW-0812">Transmembrane</keyword>